<dbReference type="Gene3D" id="3.30.450.40">
    <property type="match status" value="1"/>
</dbReference>
<dbReference type="InterPro" id="IPR002197">
    <property type="entry name" value="HTH_Fis"/>
</dbReference>
<keyword evidence="4" id="KW-0238">DNA-binding</keyword>
<dbReference type="Pfam" id="PF01590">
    <property type="entry name" value="GAF"/>
    <property type="match status" value="1"/>
</dbReference>
<accession>A0ABT9SYR8</accession>
<sequence length="615" mass="66904">MRQLSSSEAITVARRRFFDGGVAPHGLVPENILASWRRCAESGLDAAARPVLMPMERHALSERQERHEELRRLCRPELESLYASANQAGSIVILTAADGLILDALGDAEFLTKAARVALKPGVPWSEAATGTNAIGTAIVERRAVEVRGQEHFYRPHGMLSCSASPIFDPRGAVVGVLDLSGEASIRHLHALGMVQLAVEQIEYRLFERQFPGAEIVRFQHDPELLGTPREGMVVFENHKLVAANRQALRLLGLDWNELGRTRYDDLFASALPRPGDTVGMRCQTGELLHARREASTRVSVPVRQPRAKPARNAVSVFAPEIAQAIERHVRLLDADIPTLLQGETGTGKERVARELHRRSARATGPFVAVNCAALPEGLIEAELFGYQAGAFTGARKEGAAGLLRDADGGVLFLDELGDMPLTLQSRFLRVLQEREVTPLGGGRPCAVDIAVIAATHQDLTLAVAAGTFRADLYYRIAQATMCLPALRDHASVIATIRAMWLAIDGDEAGVRLSDDLVEHMASLPWPGNLRQLVGVLRSMMVMADAGRVLGIVDLPAELRAPVQSRPAAVPTEGRLDIIEQQAIDQAIAQCRGNVAAAARRLGISRSTIYRKLER</sequence>
<dbReference type="PANTHER" id="PTHR32071">
    <property type="entry name" value="TRANSCRIPTIONAL REGULATORY PROTEIN"/>
    <property type="match status" value="1"/>
</dbReference>
<name>A0ABT9SYR8_9GAMM</name>
<dbReference type="Gene3D" id="1.10.8.60">
    <property type="match status" value="1"/>
</dbReference>
<keyword evidence="5" id="KW-0804">Transcription</keyword>
<dbReference type="RefSeq" id="WP_306849000.1">
    <property type="nucleotide sequence ID" value="NZ_JAUSSK010000002.1"/>
</dbReference>
<keyword evidence="3" id="KW-0805">Transcription regulation</keyword>
<evidence type="ECO:0000256" key="3">
    <source>
        <dbReference type="ARBA" id="ARBA00023015"/>
    </source>
</evidence>
<dbReference type="SMART" id="SM00382">
    <property type="entry name" value="AAA"/>
    <property type="match status" value="1"/>
</dbReference>
<keyword evidence="8" id="KW-1185">Reference proteome</keyword>
<dbReference type="Pfam" id="PF25601">
    <property type="entry name" value="AAA_lid_14"/>
    <property type="match status" value="1"/>
</dbReference>
<dbReference type="SUPFAM" id="SSF55781">
    <property type="entry name" value="GAF domain-like"/>
    <property type="match status" value="1"/>
</dbReference>
<evidence type="ECO:0000256" key="4">
    <source>
        <dbReference type="ARBA" id="ARBA00023125"/>
    </source>
</evidence>
<dbReference type="InterPro" id="IPR003018">
    <property type="entry name" value="GAF"/>
</dbReference>
<feature type="domain" description="Sigma-54 factor interaction" evidence="6">
    <location>
        <begin position="315"/>
        <end position="542"/>
    </location>
</feature>
<dbReference type="InterPro" id="IPR009057">
    <property type="entry name" value="Homeodomain-like_sf"/>
</dbReference>
<keyword evidence="2" id="KW-0067">ATP-binding</keyword>
<comment type="caution">
    <text evidence="7">The sequence shown here is derived from an EMBL/GenBank/DDBJ whole genome shotgun (WGS) entry which is preliminary data.</text>
</comment>
<keyword evidence="1" id="KW-0547">Nucleotide-binding</keyword>
<evidence type="ECO:0000259" key="6">
    <source>
        <dbReference type="PROSITE" id="PS50045"/>
    </source>
</evidence>
<dbReference type="InterPro" id="IPR029016">
    <property type="entry name" value="GAF-like_dom_sf"/>
</dbReference>
<dbReference type="PROSITE" id="PS50045">
    <property type="entry name" value="SIGMA54_INTERACT_4"/>
    <property type="match status" value="1"/>
</dbReference>
<dbReference type="SUPFAM" id="SSF46689">
    <property type="entry name" value="Homeodomain-like"/>
    <property type="match status" value="1"/>
</dbReference>
<dbReference type="Gene3D" id="1.10.10.60">
    <property type="entry name" value="Homeodomain-like"/>
    <property type="match status" value="1"/>
</dbReference>
<evidence type="ECO:0000256" key="1">
    <source>
        <dbReference type="ARBA" id="ARBA00022741"/>
    </source>
</evidence>
<dbReference type="PRINTS" id="PR01590">
    <property type="entry name" value="HTHFIS"/>
</dbReference>
<dbReference type="InterPro" id="IPR002078">
    <property type="entry name" value="Sigma_54_int"/>
</dbReference>
<dbReference type="InterPro" id="IPR003593">
    <property type="entry name" value="AAA+_ATPase"/>
</dbReference>
<reference evidence="7 8" key="1">
    <citation type="submission" date="2023-07" db="EMBL/GenBank/DDBJ databases">
        <title>Sorghum-associated microbial communities from plants grown in Nebraska, USA.</title>
        <authorList>
            <person name="Schachtman D."/>
        </authorList>
    </citation>
    <scope>NUCLEOTIDE SEQUENCE [LARGE SCALE GENOMIC DNA]</scope>
    <source>
        <strain evidence="7 8">CC60</strain>
    </source>
</reference>
<gene>
    <name evidence="7" type="ORF">J2T07_001723</name>
</gene>
<dbReference type="Gene3D" id="3.40.50.300">
    <property type="entry name" value="P-loop containing nucleotide triphosphate hydrolases"/>
    <property type="match status" value="1"/>
</dbReference>
<dbReference type="EMBL" id="JAUSSK010000002">
    <property type="protein sequence ID" value="MDQ0009546.1"/>
    <property type="molecule type" value="Genomic_DNA"/>
</dbReference>
<evidence type="ECO:0000256" key="2">
    <source>
        <dbReference type="ARBA" id="ARBA00022840"/>
    </source>
</evidence>
<dbReference type="SUPFAM" id="SSF52540">
    <property type="entry name" value="P-loop containing nucleoside triphosphate hydrolases"/>
    <property type="match status" value="1"/>
</dbReference>
<evidence type="ECO:0000313" key="8">
    <source>
        <dbReference type="Proteomes" id="UP001237737"/>
    </source>
</evidence>
<organism evidence="7 8">
    <name type="scientific">Luteibacter jiangsuensis</name>
    <dbReference type="NCBI Taxonomy" id="637577"/>
    <lineage>
        <taxon>Bacteria</taxon>
        <taxon>Pseudomonadati</taxon>
        <taxon>Pseudomonadota</taxon>
        <taxon>Gammaproteobacteria</taxon>
        <taxon>Lysobacterales</taxon>
        <taxon>Rhodanobacteraceae</taxon>
        <taxon>Luteibacter</taxon>
    </lineage>
</organism>
<evidence type="ECO:0000313" key="7">
    <source>
        <dbReference type="EMBL" id="MDQ0009546.1"/>
    </source>
</evidence>
<dbReference type="Pfam" id="PF00158">
    <property type="entry name" value="Sigma54_activat"/>
    <property type="match status" value="1"/>
</dbReference>
<proteinExistence type="predicted"/>
<dbReference type="PANTHER" id="PTHR32071:SF77">
    <property type="entry name" value="TRANSCRIPTIONAL REGULATORY PROTEIN"/>
    <property type="match status" value="1"/>
</dbReference>
<dbReference type="CDD" id="cd00009">
    <property type="entry name" value="AAA"/>
    <property type="match status" value="1"/>
</dbReference>
<evidence type="ECO:0000256" key="5">
    <source>
        <dbReference type="ARBA" id="ARBA00023163"/>
    </source>
</evidence>
<dbReference type="InterPro" id="IPR027417">
    <property type="entry name" value="P-loop_NTPase"/>
</dbReference>
<dbReference type="InterPro" id="IPR058031">
    <property type="entry name" value="AAA_lid_NorR"/>
</dbReference>
<dbReference type="Pfam" id="PF02954">
    <property type="entry name" value="HTH_8"/>
    <property type="match status" value="1"/>
</dbReference>
<protein>
    <submittedName>
        <fullName evidence="7">Transcriptional regulator of acetoin/glycerol metabolism</fullName>
    </submittedName>
</protein>
<dbReference type="Proteomes" id="UP001237737">
    <property type="component" value="Unassembled WGS sequence"/>
</dbReference>